<evidence type="ECO:0000259" key="9">
    <source>
        <dbReference type="PROSITE" id="PS50928"/>
    </source>
</evidence>
<protein>
    <submittedName>
        <fullName evidence="10">ABC transporter permease</fullName>
    </submittedName>
</protein>
<evidence type="ECO:0000256" key="5">
    <source>
        <dbReference type="ARBA" id="ARBA00022692"/>
    </source>
</evidence>
<evidence type="ECO:0000313" key="11">
    <source>
        <dbReference type="Proteomes" id="UP001597299"/>
    </source>
</evidence>
<name>A0ABW4YTR8_9HYPH</name>
<dbReference type="Pfam" id="PF00528">
    <property type="entry name" value="BPD_transp_1"/>
    <property type="match status" value="1"/>
</dbReference>
<evidence type="ECO:0000313" key="10">
    <source>
        <dbReference type="EMBL" id="MFD2139670.1"/>
    </source>
</evidence>
<sequence length="297" mass="32115">MKSGPLQRVAFAVYVAIFFLYLLGPLAVMGVSAFNTPQYPQVWPIEGVTLDWFSQLFADEDLMDGLVTSLWIGLLVVAISVPVGLAGAIVMTQIQPRVRSAYYLVVVSPVLTPGIIIGISTVVFWREFTTLTGMKFLYDGIILTVIGQSSFISAYCMLIILARLQRFDQAQQEAALDLGATYPQVFRHILLPFLQPALFSAAVLAFLSSFENYNTTTFAILSDKTLTTVLAGRVRQGSTPAISALAVIIVAATLVGAVAYELWKRRADAAAGRRLRAAQMAEESELAGNAAIEPAAA</sequence>
<dbReference type="PANTHER" id="PTHR43848:SF2">
    <property type="entry name" value="PUTRESCINE TRANSPORT SYSTEM PERMEASE PROTEIN POTI"/>
    <property type="match status" value="1"/>
</dbReference>
<dbReference type="Proteomes" id="UP001597299">
    <property type="component" value="Unassembled WGS sequence"/>
</dbReference>
<proteinExistence type="inferred from homology"/>
<keyword evidence="11" id="KW-1185">Reference proteome</keyword>
<feature type="domain" description="ABC transmembrane type-1" evidence="9">
    <location>
        <begin position="66"/>
        <end position="260"/>
    </location>
</feature>
<dbReference type="InterPro" id="IPR035906">
    <property type="entry name" value="MetI-like_sf"/>
</dbReference>
<feature type="transmembrane region" description="Helical" evidence="8">
    <location>
        <begin position="137"/>
        <end position="164"/>
    </location>
</feature>
<dbReference type="PANTHER" id="PTHR43848">
    <property type="entry name" value="PUTRESCINE TRANSPORT SYSTEM PERMEASE PROTEIN POTI"/>
    <property type="match status" value="1"/>
</dbReference>
<keyword evidence="3 8" id="KW-0813">Transport</keyword>
<dbReference type="SUPFAM" id="SSF161098">
    <property type="entry name" value="MetI-like"/>
    <property type="match status" value="1"/>
</dbReference>
<feature type="transmembrane region" description="Helical" evidence="8">
    <location>
        <begin position="241"/>
        <end position="263"/>
    </location>
</feature>
<dbReference type="CDD" id="cd06261">
    <property type="entry name" value="TM_PBP2"/>
    <property type="match status" value="1"/>
</dbReference>
<dbReference type="InterPro" id="IPR051789">
    <property type="entry name" value="Bact_Polyamine_Transport"/>
</dbReference>
<dbReference type="EMBL" id="JBHUHD010000001">
    <property type="protein sequence ID" value="MFD2139670.1"/>
    <property type="molecule type" value="Genomic_DNA"/>
</dbReference>
<keyword evidence="6 8" id="KW-1133">Transmembrane helix</keyword>
<evidence type="ECO:0000256" key="1">
    <source>
        <dbReference type="ARBA" id="ARBA00004651"/>
    </source>
</evidence>
<keyword evidence="4" id="KW-1003">Cell membrane</keyword>
<evidence type="ECO:0000256" key="2">
    <source>
        <dbReference type="ARBA" id="ARBA00007069"/>
    </source>
</evidence>
<organism evidence="10 11">
    <name type="scientific">Ancylobacter oerskovii</name>
    <dbReference type="NCBI Taxonomy" id="459519"/>
    <lineage>
        <taxon>Bacteria</taxon>
        <taxon>Pseudomonadati</taxon>
        <taxon>Pseudomonadota</taxon>
        <taxon>Alphaproteobacteria</taxon>
        <taxon>Hyphomicrobiales</taxon>
        <taxon>Xanthobacteraceae</taxon>
        <taxon>Ancylobacter</taxon>
    </lineage>
</organism>
<feature type="transmembrane region" description="Helical" evidence="8">
    <location>
        <begin position="12"/>
        <end position="34"/>
    </location>
</feature>
<dbReference type="PROSITE" id="PS50928">
    <property type="entry name" value="ABC_TM1"/>
    <property type="match status" value="1"/>
</dbReference>
<gene>
    <name evidence="10" type="ORF">ACFSNC_04620</name>
</gene>
<evidence type="ECO:0000256" key="7">
    <source>
        <dbReference type="ARBA" id="ARBA00023136"/>
    </source>
</evidence>
<keyword evidence="5 8" id="KW-0812">Transmembrane</keyword>
<keyword evidence="7 8" id="KW-0472">Membrane</keyword>
<comment type="subcellular location">
    <subcellularLocation>
        <location evidence="1 8">Cell membrane</location>
        <topology evidence="1 8">Multi-pass membrane protein</topology>
    </subcellularLocation>
</comment>
<accession>A0ABW4YTR8</accession>
<feature type="transmembrane region" description="Helical" evidence="8">
    <location>
        <begin position="185"/>
        <end position="207"/>
    </location>
</feature>
<comment type="similarity">
    <text evidence="2">Belongs to the binding-protein-dependent transport system permease family. CysTW subfamily.</text>
</comment>
<evidence type="ECO:0000256" key="3">
    <source>
        <dbReference type="ARBA" id="ARBA00022448"/>
    </source>
</evidence>
<reference evidence="11" key="1">
    <citation type="journal article" date="2019" name="Int. J. Syst. Evol. Microbiol.">
        <title>The Global Catalogue of Microorganisms (GCM) 10K type strain sequencing project: providing services to taxonomists for standard genome sequencing and annotation.</title>
        <authorList>
            <consortium name="The Broad Institute Genomics Platform"/>
            <consortium name="The Broad Institute Genome Sequencing Center for Infectious Disease"/>
            <person name="Wu L."/>
            <person name="Ma J."/>
        </authorList>
    </citation>
    <scope>NUCLEOTIDE SEQUENCE [LARGE SCALE GENOMIC DNA]</scope>
    <source>
        <strain evidence="11">CCM 7435</strain>
    </source>
</reference>
<evidence type="ECO:0000256" key="6">
    <source>
        <dbReference type="ARBA" id="ARBA00022989"/>
    </source>
</evidence>
<comment type="caution">
    <text evidence="10">The sequence shown here is derived from an EMBL/GenBank/DDBJ whole genome shotgun (WGS) entry which is preliminary data.</text>
</comment>
<feature type="transmembrane region" description="Helical" evidence="8">
    <location>
        <begin position="70"/>
        <end position="90"/>
    </location>
</feature>
<dbReference type="InterPro" id="IPR000515">
    <property type="entry name" value="MetI-like"/>
</dbReference>
<evidence type="ECO:0000256" key="8">
    <source>
        <dbReference type="RuleBase" id="RU363032"/>
    </source>
</evidence>
<dbReference type="Gene3D" id="1.10.3720.10">
    <property type="entry name" value="MetI-like"/>
    <property type="match status" value="1"/>
</dbReference>
<dbReference type="RefSeq" id="WP_213352517.1">
    <property type="nucleotide sequence ID" value="NZ_JAHBGB010000023.1"/>
</dbReference>
<feature type="transmembrane region" description="Helical" evidence="8">
    <location>
        <begin position="102"/>
        <end position="125"/>
    </location>
</feature>
<evidence type="ECO:0000256" key="4">
    <source>
        <dbReference type="ARBA" id="ARBA00022475"/>
    </source>
</evidence>